<dbReference type="PANTHER" id="PTHR47099:SF1">
    <property type="entry name" value="METHYLCOBAMIDE:COM METHYLTRANSFERASE MTBA"/>
    <property type="match status" value="1"/>
</dbReference>
<name>A0A2M7S5Q9_9BACT</name>
<dbReference type="EMBL" id="PFMR01000298">
    <property type="protein sequence ID" value="PIZ14850.1"/>
    <property type="molecule type" value="Genomic_DNA"/>
</dbReference>
<feature type="domain" description="Uroporphyrinogen decarboxylase (URO-D)" evidence="1">
    <location>
        <begin position="38"/>
        <end position="194"/>
    </location>
</feature>
<dbReference type="Proteomes" id="UP000229307">
    <property type="component" value="Unassembled WGS sequence"/>
</dbReference>
<reference evidence="3" key="1">
    <citation type="submission" date="2017-09" db="EMBL/GenBank/DDBJ databases">
        <title>Depth-based differentiation of microbial function through sediment-hosted aquifers and enrichment of novel symbionts in the deep terrestrial subsurface.</title>
        <authorList>
            <person name="Probst A.J."/>
            <person name="Ladd B."/>
            <person name="Jarett J.K."/>
            <person name="Geller-Mcgrath D.E."/>
            <person name="Sieber C.M.K."/>
            <person name="Emerson J.B."/>
            <person name="Anantharaman K."/>
            <person name="Thomas B.C."/>
            <person name="Malmstrom R."/>
            <person name="Stieglmeier M."/>
            <person name="Klingl A."/>
            <person name="Woyke T."/>
            <person name="Ryan C.M."/>
            <person name="Banfield J.F."/>
        </authorList>
    </citation>
    <scope>NUCLEOTIDE SEQUENCE [LARGE SCALE GENOMIC DNA]</scope>
</reference>
<dbReference type="GO" id="GO:0006779">
    <property type="term" value="P:porphyrin-containing compound biosynthetic process"/>
    <property type="evidence" value="ECO:0007669"/>
    <property type="project" value="InterPro"/>
</dbReference>
<dbReference type="InterPro" id="IPR052024">
    <property type="entry name" value="Methanogen_methyltrans"/>
</dbReference>
<evidence type="ECO:0000313" key="2">
    <source>
        <dbReference type="EMBL" id="PIZ14850.1"/>
    </source>
</evidence>
<dbReference type="InterPro" id="IPR000257">
    <property type="entry name" value="Uroporphyrinogen_deCOase"/>
</dbReference>
<accession>A0A2M7S5Q9</accession>
<dbReference type="SUPFAM" id="SSF51726">
    <property type="entry name" value="UROD/MetE-like"/>
    <property type="match status" value="1"/>
</dbReference>
<dbReference type="PANTHER" id="PTHR47099">
    <property type="entry name" value="METHYLCOBAMIDE:COM METHYLTRANSFERASE MTBA"/>
    <property type="match status" value="1"/>
</dbReference>
<sequence length="356" mass="41300">MRRNLEDTIKFLDEVWHLNTTAIAYHLDGWDAREGEEATKRTRKSVFLNPEIMLDEQLSLMKIRSAYPDDRVPFFHPYLGVGVYASAFGCEIIFPENEQPWTKPLLYLENITEVYSLKTPQPQNGLLGKVLEYVNYFQKEKQEYPIRLTDTQSPIDSASLIMKYEELLIAMYTNPKEVHHLLKMVTELIIKFAKLEKSVVKDFSPNHSPQIYQPSDWGICLSDDLIAILSPELYREFALPYVNILSEEFNGVFIHSCGDFSHNLGNMLKMKNLRGIDFGVTEMPIENIVEKLDGKTLFVCHLGLNTKLRFNDTFEYLDYVFQRRKSNTHLFVLVPIFSTKGEKIPLDRVSKILEGK</sequence>
<gene>
    <name evidence="2" type="ORF">COY52_10885</name>
</gene>
<organism evidence="2 3">
    <name type="scientific">Candidatus Desantisbacteria bacterium CG_4_10_14_0_8_um_filter_48_22</name>
    <dbReference type="NCBI Taxonomy" id="1974543"/>
    <lineage>
        <taxon>Bacteria</taxon>
        <taxon>Candidatus Desantisiibacteriota</taxon>
    </lineage>
</organism>
<proteinExistence type="predicted"/>
<dbReference type="InterPro" id="IPR038071">
    <property type="entry name" value="UROD/MetE-like_sf"/>
</dbReference>
<dbReference type="Pfam" id="PF01208">
    <property type="entry name" value="URO-D"/>
    <property type="match status" value="1"/>
</dbReference>
<comment type="caution">
    <text evidence="2">The sequence shown here is derived from an EMBL/GenBank/DDBJ whole genome shotgun (WGS) entry which is preliminary data.</text>
</comment>
<dbReference type="Gene3D" id="3.20.20.210">
    <property type="match status" value="1"/>
</dbReference>
<protein>
    <recommendedName>
        <fullName evidence="1">Uroporphyrinogen decarboxylase (URO-D) domain-containing protein</fullName>
    </recommendedName>
</protein>
<dbReference type="AlphaFoldDB" id="A0A2M7S5Q9"/>
<evidence type="ECO:0000313" key="3">
    <source>
        <dbReference type="Proteomes" id="UP000229307"/>
    </source>
</evidence>
<dbReference type="GO" id="GO:0004853">
    <property type="term" value="F:uroporphyrinogen decarboxylase activity"/>
    <property type="evidence" value="ECO:0007669"/>
    <property type="project" value="InterPro"/>
</dbReference>
<evidence type="ECO:0000259" key="1">
    <source>
        <dbReference type="Pfam" id="PF01208"/>
    </source>
</evidence>